<sequence length="116" mass="13798">MPDEITTRTLGKRSTTSPPGRDFEVYFLVAFWTEEFRRFQGTVLTFRRLKERKKQKGKVRWLLGHTGVQYFEGLVVLVLERMEFNISKRCGLSMDHWVSDEYRLSLNNNNCTFINK</sequence>
<organism evidence="1 2">
    <name type="scientific">Rhizophagus irregularis</name>
    <dbReference type="NCBI Taxonomy" id="588596"/>
    <lineage>
        <taxon>Eukaryota</taxon>
        <taxon>Fungi</taxon>
        <taxon>Fungi incertae sedis</taxon>
        <taxon>Mucoromycota</taxon>
        <taxon>Glomeromycotina</taxon>
        <taxon>Glomeromycetes</taxon>
        <taxon>Glomerales</taxon>
        <taxon>Glomeraceae</taxon>
        <taxon>Rhizophagus</taxon>
    </lineage>
</organism>
<comment type="caution">
    <text evidence="1">The sequence shown here is derived from an EMBL/GenBank/DDBJ whole genome shotgun (WGS) entry which is preliminary data.</text>
</comment>
<accession>A0A915ZVU6</accession>
<dbReference type="EMBL" id="CAGKOT010000073">
    <property type="protein sequence ID" value="CAB5391776.1"/>
    <property type="molecule type" value="Genomic_DNA"/>
</dbReference>
<dbReference type="Proteomes" id="UP000684084">
    <property type="component" value="Unassembled WGS sequence"/>
</dbReference>
<gene>
    <name evidence="1" type="ORF">CHRIB12_LOCUS22113</name>
</gene>
<name>A0A915ZVU6_9GLOM</name>
<evidence type="ECO:0000313" key="1">
    <source>
        <dbReference type="EMBL" id="CAB5391776.1"/>
    </source>
</evidence>
<evidence type="ECO:0000313" key="2">
    <source>
        <dbReference type="Proteomes" id="UP000684084"/>
    </source>
</evidence>
<reference evidence="1" key="1">
    <citation type="submission" date="2020-05" db="EMBL/GenBank/DDBJ databases">
        <authorList>
            <person name="Rincon C."/>
            <person name="Sanders R I."/>
            <person name="Robbins C."/>
            <person name="Chaturvedi A."/>
        </authorList>
    </citation>
    <scope>NUCLEOTIDE SEQUENCE</scope>
    <source>
        <strain evidence="1">CHB12</strain>
    </source>
</reference>
<dbReference type="AlphaFoldDB" id="A0A915ZVU6"/>
<protein>
    <submittedName>
        <fullName evidence="1">Uncharacterized protein</fullName>
    </submittedName>
</protein>
<proteinExistence type="predicted"/>